<protein>
    <submittedName>
        <fullName evidence="2">Uncharacterized protein</fullName>
    </submittedName>
</protein>
<keyword evidence="1" id="KW-1133">Transmembrane helix</keyword>
<feature type="transmembrane region" description="Helical" evidence="1">
    <location>
        <begin position="21"/>
        <end position="42"/>
    </location>
</feature>
<feature type="transmembrane region" description="Helical" evidence="1">
    <location>
        <begin position="54"/>
        <end position="76"/>
    </location>
</feature>
<dbReference type="EMBL" id="QPJJ01000014">
    <property type="protein sequence ID" value="RCW64219.1"/>
    <property type="molecule type" value="Genomic_DNA"/>
</dbReference>
<organism evidence="2 3">
    <name type="scientific">Saliterribacillus persicus</name>
    <dbReference type="NCBI Taxonomy" id="930114"/>
    <lineage>
        <taxon>Bacteria</taxon>
        <taxon>Bacillati</taxon>
        <taxon>Bacillota</taxon>
        <taxon>Bacilli</taxon>
        <taxon>Bacillales</taxon>
        <taxon>Bacillaceae</taxon>
        <taxon>Saliterribacillus</taxon>
    </lineage>
</organism>
<feature type="transmembrane region" description="Helical" evidence="1">
    <location>
        <begin position="83"/>
        <end position="105"/>
    </location>
</feature>
<evidence type="ECO:0000313" key="3">
    <source>
        <dbReference type="Proteomes" id="UP000252585"/>
    </source>
</evidence>
<evidence type="ECO:0000313" key="2">
    <source>
        <dbReference type="EMBL" id="RCW64219.1"/>
    </source>
</evidence>
<dbReference type="Proteomes" id="UP000252585">
    <property type="component" value="Unassembled WGS sequence"/>
</dbReference>
<sequence length="107" mass="12239">MLSRIQERYRKSNKVFLALRFILTVFVIYFAVRVLVISISGLTNSIYSTNYPGYLTFGMIFSLALSYVVQLIEMLVSNKKEHFTLLLITTIIMLGVSACLLWFAVNS</sequence>
<reference evidence="2 3" key="1">
    <citation type="submission" date="2018-07" db="EMBL/GenBank/DDBJ databases">
        <title>Genomic Encyclopedia of Type Strains, Phase IV (KMG-IV): sequencing the most valuable type-strain genomes for metagenomic binning, comparative biology and taxonomic classification.</title>
        <authorList>
            <person name="Goeker M."/>
        </authorList>
    </citation>
    <scope>NUCLEOTIDE SEQUENCE [LARGE SCALE GENOMIC DNA]</scope>
    <source>
        <strain evidence="2 3">DSM 27696</strain>
    </source>
</reference>
<dbReference type="AlphaFoldDB" id="A0A368X917"/>
<gene>
    <name evidence="2" type="ORF">DFR57_1145</name>
</gene>
<keyword evidence="1" id="KW-0812">Transmembrane</keyword>
<evidence type="ECO:0000256" key="1">
    <source>
        <dbReference type="SAM" id="Phobius"/>
    </source>
</evidence>
<keyword evidence="3" id="KW-1185">Reference proteome</keyword>
<keyword evidence="1" id="KW-0472">Membrane</keyword>
<accession>A0A368X917</accession>
<name>A0A368X917_9BACI</name>
<comment type="caution">
    <text evidence="2">The sequence shown here is derived from an EMBL/GenBank/DDBJ whole genome shotgun (WGS) entry which is preliminary data.</text>
</comment>
<proteinExistence type="predicted"/>